<keyword evidence="3" id="KW-0732">Signal</keyword>
<evidence type="ECO:0000256" key="2">
    <source>
        <dbReference type="ARBA" id="ARBA00022525"/>
    </source>
</evidence>
<dbReference type="InterPro" id="IPR051417">
    <property type="entry name" value="SDr/BOS_complex"/>
</dbReference>
<accession>A0ABX2CQ83</accession>
<evidence type="ECO:0000259" key="6">
    <source>
        <dbReference type="Pfam" id="PF17210"/>
    </source>
</evidence>
<dbReference type="RefSeq" id="WP_172184353.1">
    <property type="nucleotide sequence ID" value="NZ_CAWPPK010000001.1"/>
</dbReference>
<feature type="domain" description="SD-repeat containing protein B" evidence="6">
    <location>
        <begin position="1141"/>
        <end position="1217"/>
    </location>
</feature>
<feature type="region of interest" description="Disordered" evidence="4">
    <location>
        <begin position="342"/>
        <end position="377"/>
    </location>
</feature>
<evidence type="ECO:0000256" key="3">
    <source>
        <dbReference type="ARBA" id="ARBA00022729"/>
    </source>
</evidence>
<dbReference type="Pfam" id="PF17210">
    <property type="entry name" value="SdrD_B"/>
    <property type="match status" value="4"/>
</dbReference>
<feature type="domain" description="SD-repeat containing protein B" evidence="6">
    <location>
        <begin position="1246"/>
        <end position="1319"/>
    </location>
</feature>
<dbReference type="PROSITE" id="PS00330">
    <property type="entry name" value="HEMOLYSIN_CALCIUM"/>
    <property type="match status" value="1"/>
</dbReference>
<dbReference type="Gene3D" id="2.60.40.10">
    <property type="entry name" value="Immunoglobulins"/>
    <property type="match status" value="6"/>
</dbReference>
<dbReference type="InterPro" id="IPR025592">
    <property type="entry name" value="DUF4347"/>
</dbReference>
<evidence type="ECO:0000259" key="5">
    <source>
        <dbReference type="Pfam" id="PF14252"/>
    </source>
</evidence>
<keyword evidence="8" id="KW-1185">Reference proteome</keyword>
<dbReference type="PANTHER" id="PTHR23303">
    <property type="entry name" value="CARBOXYPEPTIDASE REGULATORY REGION-CONTAINING"/>
    <property type="match status" value="1"/>
</dbReference>
<evidence type="ECO:0000256" key="4">
    <source>
        <dbReference type="SAM" id="MobiDB-lite"/>
    </source>
</evidence>
<evidence type="ECO:0000256" key="1">
    <source>
        <dbReference type="ARBA" id="ARBA00004613"/>
    </source>
</evidence>
<dbReference type="InterPro" id="IPR018511">
    <property type="entry name" value="Hemolysin-typ_Ca-bd_CS"/>
</dbReference>
<dbReference type="SUPFAM" id="SSF117074">
    <property type="entry name" value="Hypothetical protein PA1324"/>
    <property type="match status" value="6"/>
</dbReference>
<organism evidence="7 8">
    <name type="scientific">Microcoleus asticus IPMA8</name>
    <dbReference type="NCBI Taxonomy" id="2563858"/>
    <lineage>
        <taxon>Bacteria</taxon>
        <taxon>Bacillati</taxon>
        <taxon>Cyanobacteriota</taxon>
        <taxon>Cyanophyceae</taxon>
        <taxon>Oscillatoriophycideae</taxon>
        <taxon>Oscillatoriales</taxon>
        <taxon>Microcoleaceae</taxon>
        <taxon>Microcoleus</taxon>
        <taxon>Microcoleus asticus</taxon>
    </lineage>
</organism>
<evidence type="ECO:0000313" key="8">
    <source>
        <dbReference type="Proteomes" id="UP000702425"/>
    </source>
</evidence>
<sequence>MELYKEQKHQIVFADSQVKDCESLTETANPDTEIVILKADRDGIKQIAETLKHRKNIAAVHILSHGAAASLQLGTTELNLSNIESYRNYLETWFALPAAEANSNSPITAKPEILLYGCNVAATEAGVAFVERLSQLTGANIAASDNLTGNAALGGDWELEVTTGNIETPLAFSAEAREAYSAVLVATFGELRDAITLANALPNADTIPITGNISFAAGQVLPRISTPITFTGGGFTLNLGNNRGFFIDSAATPVTFSNLTITGGISTGGAGTGGGGGAAGMGGALFINSGTVTVDSVTFTGNSATGGAGSAAPVAPAAAGPGGNTDFAGLFPFVSAGGPGQTGLPGLTSIGGEGGPGGTGGNGGAGSGGLPGTGLNGGVGGAGGTGGAGTGGTNGGTGGAGGAGGAGGLGGGGGGGGNGGAGGVAGTGTAGAAGIGGIGGAGGFGGGGGGGGVGGNGGAGGFGGGGGRGTVGGLSTTVGAFTPGGAGSPTGGGGGAGLGGAIFVNTGSLTLNNSTLFSNTATGGAAGAADAAPGQGAGAAIFVNTGATATLTNNTITANTAAATAPAVAVGGGIATNGGTVNVRNSIVAGNLGGANPDVFGTSFAATSINNLIGNVAGSNLPVAQQLTVPIGNVIAPAAGLNEATGVPVTYALADSTATPNPAIDTGDAAAAAAAGATDQRGAGFPRTIGANVDIGAYEYGPIVTGLKFNDLNGDSLQGAAATEPGLPGWVISVGTKSATTAADGTYILRDVKTATPITEAPPAGTPATAWVQTVGPTPANTGIVNVTGANFGNFQLTSIAGKTYTDLAGNGFTPDDTVLNGITVNLYKDTNANNTLEVGTDTVVGTAQTTAGAGDYTFADIGPGNYLIQATAPANSSISFPAAAILVSAQSGTAVTGQNFGIFQSITVSGTKFTDLTGDGFTADDTPLNGTTVRLFKDTNDNSTLDTGDAEIASQVTGTAPAAAGTYSFANVGSGRHFVREDVPTGFSQTAGPVFYTINPVSGTNITAQDFGNFQLGKIGGLKFNDLNKNGIQDAPAEPPLGGWTIYLDANNNGVQEAVPAETGTNATVTDVAGNYQFTNLPAGTYTVREVPQTGWTQTVPPVNAATPTLSGAFTIAVTSGTDSQNNNFGNFRPNSISGLKFNDLNTNGIQDAPAETGLLNWQFFLDTNDNGSLDTGEPNTLTDAAGNYKFLDLSAGTYKVREVLQPTWTQTTPDPADITVTSGQDIANINFGNFQSSTISGQKFNDLNNNGVKDAGELGLGNWQIFLDSITPDGLFQQGELTTITDATGNYTLKDIPAGTFQIREVQQNGWTQTTPNPAPVTVTGGANITGIDFGNFLPQPGTIRGLKFRDTNNNGTQEAGEPGLPNFQIQLTNVVAGTAPAPAPVTTTTDNSGNYLFANLTPGTYRVREVNQTGFTQSTPDPADIDLTSGAIVSGINFGNFPTPAPVPTPTPAPVPTDLVCPENFPRIATPNEPGIPSAAGNVINGPNGDDTIVGSADSDSIFGLSGNDLIFGRGGGDYINGNTANDTIYGGIDNDTLFGGKGFDLIFGDRANDTIYGNRGNDSISGDEGNDVLYGGKAEDVILGGGGDDVLIGDQGNDTLCGRDGNNTLIGGSGDDLLFGDIGDNLLFGGLGSDTLVGGGRNGFALAAGGGIDTIINFTQGVDSLVLVGGLDLNQLSLSETNGSTAIGIAGSNEILAVVAGVQPSQLSAQSFTLLV</sequence>
<proteinExistence type="predicted"/>
<dbReference type="SUPFAM" id="SSF51120">
    <property type="entry name" value="beta-Roll"/>
    <property type="match status" value="2"/>
</dbReference>
<feature type="domain" description="SD-repeat containing protein B" evidence="6">
    <location>
        <begin position="1019"/>
        <end position="1102"/>
    </location>
</feature>
<dbReference type="Gene3D" id="2.150.10.10">
    <property type="entry name" value="Serralysin-like metalloprotease, C-terminal"/>
    <property type="match status" value="2"/>
</dbReference>
<feature type="domain" description="DUF4347" evidence="5">
    <location>
        <begin position="11"/>
        <end position="184"/>
    </location>
</feature>
<dbReference type="Pfam" id="PF14252">
    <property type="entry name" value="DUF4347"/>
    <property type="match status" value="1"/>
</dbReference>
<protein>
    <submittedName>
        <fullName evidence="7">Leukotoxin</fullName>
    </submittedName>
</protein>
<comment type="subcellular location">
    <subcellularLocation>
        <location evidence="1">Secreted</location>
    </subcellularLocation>
</comment>
<evidence type="ECO:0000313" key="7">
    <source>
        <dbReference type="EMBL" id="NQE32346.1"/>
    </source>
</evidence>
<gene>
    <name evidence="7" type="primary">ltxA_1</name>
    <name evidence="7" type="ORF">E5S67_00059</name>
</gene>
<name>A0ABX2CQ83_9CYAN</name>
<feature type="domain" description="SD-repeat containing protein B" evidence="6">
    <location>
        <begin position="1351"/>
        <end position="1426"/>
    </location>
</feature>
<dbReference type="InterPro" id="IPR001343">
    <property type="entry name" value="Hemolysn_Ca-bd"/>
</dbReference>
<comment type="caution">
    <text evidence="7">The sequence shown here is derived from an EMBL/GenBank/DDBJ whole genome shotgun (WGS) entry which is preliminary data.</text>
</comment>
<dbReference type="EMBL" id="SRRZ01000001">
    <property type="protein sequence ID" value="NQE32346.1"/>
    <property type="molecule type" value="Genomic_DNA"/>
</dbReference>
<dbReference type="PRINTS" id="PR00313">
    <property type="entry name" value="CABNDNGRPT"/>
</dbReference>
<dbReference type="InterPro" id="IPR013783">
    <property type="entry name" value="Ig-like_fold"/>
</dbReference>
<dbReference type="InterPro" id="IPR033764">
    <property type="entry name" value="Sdr_B"/>
</dbReference>
<dbReference type="Proteomes" id="UP000702425">
    <property type="component" value="Unassembled WGS sequence"/>
</dbReference>
<reference evidence="7 8" key="1">
    <citation type="journal article" date="2020" name="Sci. Rep.">
        <title>A novel cyanobacterial geosmin producer, revising GeoA distribution and dispersion patterns in Bacteria.</title>
        <authorList>
            <person name="Churro C."/>
            <person name="Semedo-Aguiar A.P."/>
            <person name="Silva A.D."/>
            <person name="Pereira-Leal J.B."/>
            <person name="Leite R.B."/>
        </authorList>
    </citation>
    <scope>NUCLEOTIDE SEQUENCE [LARGE SCALE GENOMIC DNA]</scope>
    <source>
        <strain evidence="7 8">IPMA8</strain>
    </source>
</reference>
<dbReference type="Pfam" id="PF00353">
    <property type="entry name" value="HemolysinCabind"/>
    <property type="match status" value="3"/>
</dbReference>
<dbReference type="InterPro" id="IPR011049">
    <property type="entry name" value="Serralysin-like_metalloprot_C"/>
</dbReference>
<keyword evidence="2" id="KW-0964">Secreted</keyword>